<dbReference type="CDD" id="cd09917">
    <property type="entry name" value="F-box_SF"/>
    <property type="match status" value="1"/>
</dbReference>
<evidence type="ECO:0000313" key="3">
    <source>
        <dbReference type="Proteomes" id="UP000663843"/>
    </source>
</evidence>
<protein>
    <recommendedName>
        <fullName evidence="1">F-box domain-containing protein</fullName>
    </recommendedName>
</protein>
<evidence type="ECO:0000259" key="1">
    <source>
        <dbReference type="Pfam" id="PF00646"/>
    </source>
</evidence>
<gene>
    <name evidence="2" type="ORF">RDB_LOCUS186543</name>
</gene>
<evidence type="ECO:0000313" key="2">
    <source>
        <dbReference type="EMBL" id="CAE6535987.1"/>
    </source>
</evidence>
<dbReference type="AlphaFoldDB" id="A0A8H3HPW5"/>
<accession>A0A8H3HPW5</accession>
<dbReference type="InterPro" id="IPR001810">
    <property type="entry name" value="F-box_dom"/>
</dbReference>
<dbReference type="EMBL" id="CAJMWT010008913">
    <property type="protein sequence ID" value="CAE6535987.1"/>
    <property type="molecule type" value="Genomic_DNA"/>
</dbReference>
<feature type="domain" description="F-box" evidence="1">
    <location>
        <begin position="9"/>
        <end position="42"/>
    </location>
</feature>
<dbReference type="SUPFAM" id="SSF81383">
    <property type="entry name" value="F-box domain"/>
    <property type="match status" value="1"/>
</dbReference>
<comment type="caution">
    <text evidence="2">The sequence shown here is derived from an EMBL/GenBank/DDBJ whole genome shotgun (WGS) entry which is preliminary data.</text>
</comment>
<reference evidence="2" key="1">
    <citation type="submission" date="2021-01" db="EMBL/GenBank/DDBJ databases">
        <authorList>
            <person name="Kaushik A."/>
        </authorList>
    </citation>
    <scope>NUCLEOTIDE SEQUENCE</scope>
    <source>
        <strain evidence="2">AG2-2IIIB</strain>
    </source>
</reference>
<dbReference type="InterPro" id="IPR036047">
    <property type="entry name" value="F-box-like_dom_sf"/>
</dbReference>
<name>A0A8H3HPW5_9AGAM</name>
<organism evidence="2 3">
    <name type="scientific">Rhizoctonia solani</name>
    <dbReference type="NCBI Taxonomy" id="456999"/>
    <lineage>
        <taxon>Eukaryota</taxon>
        <taxon>Fungi</taxon>
        <taxon>Dikarya</taxon>
        <taxon>Basidiomycota</taxon>
        <taxon>Agaricomycotina</taxon>
        <taxon>Agaricomycetes</taxon>
        <taxon>Cantharellales</taxon>
        <taxon>Ceratobasidiaceae</taxon>
        <taxon>Rhizoctonia</taxon>
    </lineage>
</organism>
<proteinExistence type="predicted"/>
<sequence length="593" mass="67248">MKTTSFIDIIPQEILVPILHQCDYLTIIRFSLTCKKAQQLVSLSVSLQLHIELEINGLEISNGSSKGNPNHSSVLKELKCYQDDILILDWDLRSGVYHGESRTSEIDSDSDRFQVNILQIAVLGSLNIPPPTEFGKICNTCVADPIQDLAILIEDEQVGFHSVRFHFRSITTGKPHLQIEHPILTVGFDNAFIQQNDLSSGVISVIAEVVGDCFVAKFYWAESVCTTRETLLWERKTGTLLARTDVESDTDRSIFIDKEHLLVCSSLPENDLQSARISLNIYHIPNVVAGHKLLPNAKLCPSLYPKHNPILVFELPELHPSWTISQENFELHSDPLPGDVVYSKSVSFLCSRVTTLTLGFRIWCISSQGLRTYYYFHVFINTQNIFAHIREFRSEETVTIPWNGWGPSATRWFVGDHITQRSTYGIYRSQYLQSIVINESRDDTELVSVIDFNTPTIKRYAYNSGTTSKTTEQESTDITERTLVLEGKGMIAGRRFQPGIDLAEVPIATVGQALDHQIFAETVGSDMKTIIRDGFKYPVASCLPYRVVTKLQRMPMHYRWRIHGEYLVGAPWSDLLQENPPFSLYKLELPSQF</sequence>
<dbReference type="Proteomes" id="UP000663843">
    <property type="component" value="Unassembled WGS sequence"/>
</dbReference>
<dbReference type="Pfam" id="PF00646">
    <property type="entry name" value="F-box"/>
    <property type="match status" value="1"/>
</dbReference>